<comment type="caution">
    <text evidence="2">The sequence shown here is derived from an EMBL/GenBank/DDBJ whole genome shotgun (WGS) entry which is preliminary data.</text>
</comment>
<proteinExistence type="predicted"/>
<keyword evidence="3" id="KW-1185">Reference proteome</keyword>
<feature type="region of interest" description="Disordered" evidence="1">
    <location>
        <begin position="1"/>
        <end position="44"/>
    </location>
</feature>
<accession>A0A4C1T5I0</accession>
<evidence type="ECO:0000313" key="3">
    <source>
        <dbReference type="Proteomes" id="UP000299102"/>
    </source>
</evidence>
<feature type="compositionally biased region" description="Polar residues" evidence="1">
    <location>
        <begin position="1"/>
        <end position="12"/>
    </location>
</feature>
<dbReference type="AlphaFoldDB" id="A0A4C1T5I0"/>
<sequence>MITTTMHTSTNGFKEDGNKRIMSKGTADVKQTNAASGSSNTTVTADGSVVTTVKSAKSSSVNYAVEASTIQEEII</sequence>
<evidence type="ECO:0000313" key="2">
    <source>
        <dbReference type="EMBL" id="GBP09763.1"/>
    </source>
</evidence>
<dbReference type="Proteomes" id="UP000299102">
    <property type="component" value="Unassembled WGS sequence"/>
</dbReference>
<feature type="non-terminal residue" evidence="2">
    <location>
        <position position="75"/>
    </location>
</feature>
<reference evidence="2 3" key="1">
    <citation type="journal article" date="2019" name="Commun. Biol.">
        <title>The bagworm genome reveals a unique fibroin gene that provides high tensile strength.</title>
        <authorList>
            <person name="Kono N."/>
            <person name="Nakamura H."/>
            <person name="Ohtoshi R."/>
            <person name="Tomita M."/>
            <person name="Numata K."/>
            <person name="Arakawa K."/>
        </authorList>
    </citation>
    <scope>NUCLEOTIDE SEQUENCE [LARGE SCALE GENOMIC DNA]</scope>
</reference>
<feature type="compositionally biased region" description="Polar residues" evidence="1">
    <location>
        <begin position="29"/>
        <end position="44"/>
    </location>
</feature>
<protein>
    <submittedName>
        <fullName evidence="2">Uncharacterized protein</fullName>
    </submittedName>
</protein>
<organism evidence="2 3">
    <name type="scientific">Eumeta variegata</name>
    <name type="common">Bagworm moth</name>
    <name type="synonym">Eumeta japonica</name>
    <dbReference type="NCBI Taxonomy" id="151549"/>
    <lineage>
        <taxon>Eukaryota</taxon>
        <taxon>Metazoa</taxon>
        <taxon>Ecdysozoa</taxon>
        <taxon>Arthropoda</taxon>
        <taxon>Hexapoda</taxon>
        <taxon>Insecta</taxon>
        <taxon>Pterygota</taxon>
        <taxon>Neoptera</taxon>
        <taxon>Endopterygota</taxon>
        <taxon>Lepidoptera</taxon>
        <taxon>Glossata</taxon>
        <taxon>Ditrysia</taxon>
        <taxon>Tineoidea</taxon>
        <taxon>Psychidae</taxon>
        <taxon>Oiketicinae</taxon>
        <taxon>Eumeta</taxon>
    </lineage>
</organism>
<name>A0A4C1T5I0_EUMVA</name>
<dbReference type="EMBL" id="BGZK01008771">
    <property type="protein sequence ID" value="GBP09763.1"/>
    <property type="molecule type" value="Genomic_DNA"/>
</dbReference>
<evidence type="ECO:0000256" key="1">
    <source>
        <dbReference type="SAM" id="MobiDB-lite"/>
    </source>
</evidence>
<gene>
    <name evidence="2" type="ORF">EVAR_73265_1</name>
</gene>